<dbReference type="InterPro" id="IPR023213">
    <property type="entry name" value="CAT-like_dom_sf"/>
</dbReference>
<organism evidence="1 2">
    <name type="scientific">Schizothecium vesticola</name>
    <dbReference type="NCBI Taxonomy" id="314040"/>
    <lineage>
        <taxon>Eukaryota</taxon>
        <taxon>Fungi</taxon>
        <taxon>Dikarya</taxon>
        <taxon>Ascomycota</taxon>
        <taxon>Pezizomycotina</taxon>
        <taxon>Sordariomycetes</taxon>
        <taxon>Sordariomycetidae</taxon>
        <taxon>Sordariales</taxon>
        <taxon>Schizotheciaceae</taxon>
        <taxon>Schizothecium</taxon>
    </lineage>
</organism>
<sequence>MASTTATESLGAEWVQTSPSTYERDLDSFDKFFIFIGSVGQGRPEKQNWHVATAIKLETKRAPDNFVNDVRDAWIALRHQFPGYSAVIEDGRWIYRTADDEAELNSWLEETLHIHDTTTKTARQLFPFPTNPSRRVVLHVLPHTQELLLQSPHTHLDAIGSATFFNHMMSYLVAPATSPPAFGTEGTNLSPPCSVLARVPPNCTPAQQQAWDTYLSTYLSNFPTVRLHNTNKDAPAARSNNQWLTFTPTETQLLLSRSRELGLSITSVGQAALSLAARLHGRVPNTTHSTFAIYDARPYVDTTDHPLDQLVGSIVFAMPVVFPLVPDDFVETARKAREVFGAPKKDGDLLRAVSPFWATDIPAALSAPLPEEWPVAADLQMSSVGVMDDRLTTEHRCEGGREEIVVRDWWVSLDMLSPNVAVEMWTFRGSLVIELIYNEAYHRAESIKDILRLIHEQITQGLVLHLGFDARRPGDEEWLVGSEGVVEDGVVGDGVKVAVTEKVVPVLVE</sequence>
<comment type="caution">
    <text evidence="1">The sequence shown here is derived from an EMBL/GenBank/DDBJ whole genome shotgun (WGS) entry which is preliminary data.</text>
</comment>
<dbReference type="AlphaFoldDB" id="A0AA40BR10"/>
<dbReference type="PANTHER" id="PTHR42034">
    <property type="entry name" value="CHROMOSOME 7, WHOLE GENOME SHOTGUN SEQUENCE-RELATED"/>
    <property type="match status" value="1"/>
</dbReference>
<dbReference type="EMBL" id="JAUKUD010000007">
    <property type="protein sequence ID" value="KAK0738833.1"/>
    <property type="molecule type" value="Genomic_DNA"/>
</dbReference>
<dbReference type="Gene3D" id="3.30.559.30">
    <property type="entry name" value="Nonribosomal peptide synthetase, condensation domain"/>
    <property type="match status" value="1"/>
</dbReference>
<evidence type="ECO:0000313" key="2">
    <source>
        <dbReference type="Proteomes" id="UP001172155"/>
    </source>
</evidence>
<dbReference type="Proteomes" id="UP001172155">
    <property type="component" value="Unassembled WGS sequence"/>
</dbReference>
<gene>
    <name evidence="1" type="ORF">B0T18DRAFT_422946</name>
</gene>
<reference evidence="1" key="1">
    <citation type="submission" date="2023-06" db="EMBL/GenBank/DDBJ databases">
        <title>Genome-scale phylogeny and comparative genomics of the fungal order Sordariales.</title>
        <authorList>
            <consortium name="Lawrence Berkeley National Laboratory"/>
            <person name="Hensen N."/>
            <person name="Bonometti L."/>
            <person name="Westerberg I."/>
            <person name="Brannstrom I.O."/>
            <person name="Guillou S."/>
            <person name="Cros-Aarteil S."/>
            <person name="Calhoun S."/>
            <person name="Haridas S."/>
            <person name="Kuo A."/>
            <person name="Mondo S."/>
            <person name="Pangilinan J."/>
            <person name="Riley R."/>
            <person name="LaButti K."/>
            <person name="Andreopoulos B."/>
            <person name="Lipzen A."/>
            <person name="Chen C."/>
            <person name="Yanf M."/>
            <person name="Daum C."/>
            <person name="Ng V."/>
            <person name="Clum A."/>
            <person name="Steindorff A."/>
            <person name="Ohm R."/>
            <person name="Martin F."/>
            <person name="Silar P."/>
            <person name="Natvig D."/>
            <person name="Lalanne C."/>
            <person name="Gautier V."/>
            <person name="Ament-velasquez S.L."/>
            <person name="Kruys A."/>
            <person name="Hutchinson M.I."/>
            <person name="Powell A.J."/>
            <person name="Barry K."/>
            <person name="Miller A.N."/>
            <person name="Grigoriev I.V."/>
            <person name="Debuchy R."/>
            <person name="Gladieux P."/>
            <person name="Thoren M.H."/>
            <person name="Johannesson H."/>
        </authorList>
    </citation>
    <scope>NUCLEOTIDE SEQUENCE</scope>
    <source>
        <strain evidence="1">SMH3187-1</strain>
    </source>
</reference>
<keyword evidence="2" id="KW-1185">Reference proteome</keyword>
<dbReference type="Gene3D" id="3.30.559.10">
    <property type="entry name" value="Chloramphenicol acetyltransferase-like domain"/>
    <property type="match status" value="1"/>
</dbReference>
<dbReference type="SUPFAM" id="SSF52777">
    <property type="entry name" value="CoA-dependent acyltransferases"/>
    <property type="match status" value="1"/>
</dbReference>
<proteinExistence type="predicted"/>
<protein>
    <submittedName>
        <fullName evidence="1">Uncharacterized protein</fullName>
    </submittedName>
</protein>
<accession>A0AA40BR10</accession>
<evidence type="ECO:0000313" key="1">
    <source>
        <dbReference type="EMBL" id="KAK0738833.1"/>
    </source>
</evidence>
<name>A0AA40BR10_9PEZI</name>
<dbReference type="PANTHER" id="PTHR42034:SF1">
    <property type="entry name" value="CONDENSATION DOMAIN-CONTAINING PROTEIN"/>
    <property type="match status" value="1"/>
</dbReference>